<evidence type="ECO:0000256" key="2">
    <source>
        <dbReference type="ARBA" id="ARBA00004651"/>
    </source>
</evidence>
<dbReference type="GO" id="GO:0000155">
    <property type="term" value="F:phosphorelay sensor kinase activity"/>
    <property type="evidence" value="ECO:0007669"/>
    <property type="project" value="InterPro"/>
</dbReference>
<dbReference type="SMART" id="SM00304">
    <property type="entry name" value="HAMP"/>
    <property type="match status" value="1"/>
</dbReference>
<evidence type="ECO:0000259" key="20">
    <source>
        <dbReference type="PROSITE" id="PS50109"/>
    </source>
</evidence>
<name>A0A1L9QV07_9CYAN</name>
<dbReference type="GO" id="GO:0005886">
    <property type="term" value="C:plasma membrane"/>
    <property type="evidence" value="ECO:0007669"/>
    <property type="project" value="UniProtKB-SubCell"/>
</dbReference>
<evidence type="ECO:0000256" key="5">
    <source>
        <dbReference type="ARBA" id="ARBA00022475"/>
    </source>
</evidence>
<dbReference type="InterPro" id="IPR011006">
    <property type="entry name" value="CheY-like_superfamily"/>
</dbReference>
<dbReference type="InterPro" id="IPR005467">
    <property type="entry name" value="His_kinase_dom"/>
</dbReference>
<dbReference type="Pfam" id="PF02743">
    <property type="entry name" value="dCache_1"/>
    <property type="match status" value="1"/>
</dbReference>
<evidence type="ECO:0000313" key="24">
    <source>
        <dbReference type="Proteomes" id="UP000183940"/>
    </source>
</evidence>
<dbReference type="SUPFAM" id="SSF158472">
    <property type="entry name" value="HAMP domain-like"/>
    <property type="match status" value="1"/>
</dbReference>
<evidence type="ECO:0000256" key="10">
    <source>
        <dbReference type="ARBA" id="ARBA00022777"/>
    </source>
</evidence>
<keyword evidence="11" id="KW-0067">ATP-binding</keyword>
<keyword evidence="5" id="KW-1003">Cell membrane</keyword>
<evidence type="ECO:0000256" key="18">
    <source>
        <dbReference type="PROSITE-ProRule" id="PRU00169"/>
    </source>
</evidence>
<evidence type="ECO:0000256" key="13">
    <source>
        <dbReference type="ARBA" id="ARBA00023012"/>
    </source>
</evidence>
<comment type="caution">
    <text evidence="23">The sequence shown here is derived from an EMBL/GenBank/DDBJ whole genome shotgun (WGS) entry which is preliminary data.</text>
</comment>
<dbReference type="InterPro" id="IPR001789">
    <property type="entry name" value="Sig_transdc_resp-reg_receiver"/>
</dbReference>
<evidence type="ECO:0000313" key="23">
    <source>
        <dbReference type="EMBL" id="OJJ26466.1"/>
    </source>
</evidence>
<comment type="subunit">
    <text evidence="15">At low DSF concentrations, interacts with RpfF.</text>
</comment>
<dbReference type="CDD" id="cd16922">
    <property type="entry name" value="HATPase_EvgS-ArcB-TorS-like"/>
    <property type="match status" value="1"/>
</dbReference>
<keyword evidence="14 19" id="KW-0472">Membrane</keyword>
<feature type="transmembrane region" description="Helical" evidence="19">
    <location>
        <begin position="20"/>
        <end position="42"/>
    </location>
</feature>
<dbReference type="AlphaFoldDB" id="A0A1L9QV07"/>
<keyword evidence="10" id="KW-0418">Kinase</keyword>
<dbReference type="PROSITE" id="PS50885">
    <property type="entry name" value="HAMP"/>
    <property type="match status" value="1"/>
</dbReference>
<keyword evidence="9" id="KW-0547">Nucleotide-binding</keyword>
<dbReference type="SMART" id="SM00388">
    <property type="entry name" value="HisKA"/>
    <property type="match status" value="1"/>
</dbReference>
<keyword evidence="12 19" id="KW-1133">Transmembrane helix</keyword>
<feature type="modified residue" description="4-aspartylphosphate" evidence="18">
    <location>
        <position position="764"/>
    </location>
</feature>
<dbReference type="EC" id="2.7.13.3" evidence="4"/>
<organism evidence="23 24">
    <name type="scientific">Roseofilum reptotaenium AO1-A</name>
    <dbReference type="NCBI Taxonomy" id="1925591"/>
    <lineage>
        <taxon>Bacteria</taxon>
        <taxon>Bacillati</taxon>
        <taxon>Cyanobacteriota</taxon>
        <taxon>Cyanophyceae</taxon>
        <taxon>Desertifilales</taxon>
        <taxon>Desertifilaceae</taxon>
        <taxon>Roseofilum</taxon>
    </lineage>
</organism>
<dbReference type="PROSITE" id="PS50109">
    <property type="entry name" value="HIS_KIN"/>
    <property type="match status" value="1"/>
</dbReference>
<evidence type="ECO:0000256" key="16">
    <source>
        <dbReference type="ARBA" id="ARBA00068150"/>
    </source>
</evidence>
<dbReference type="FunFam" id="3.30.565.10:FF:000010">
    <property type="entry name" value="Sensor histidine kinase RcsC"/>
    <property type="match status" value="1"/>
</dbReference>
<feature type="domain" description="Histidine kinase" evidence="20">
    <location>
        <begin position="464"/>
        <end position="689"/>
    </location>
</feature>
<evidence type="ECO:0000256" key="14">
    <source>
        <dbReference type="ARBA" id="ARBA00023136"/>
    </source>
</evidence>
<comment type="subcellular location">
    <subcellularLocation>
        <location evidence="2">Cell membrane</location>
        <topology evidence="2">Multi-pass membrane protein</topology>
    </subcellularLocation>
</comment>
<reference evidence="23" key="1">
    <citation type="submission" date="2016-10" db="EMBL/GenBank/DDBJ databases">
        <title>CRISPR-Cas defence system in Roseofilum reptotaenium: evidence of a bacteriophage-cyanobacterium arms race in the coral black band disease.</title>
        <authorList>
            <person name="Buerger P."/>
            <person name="Wood-Charlson E.M."/>
            <person name="Weynberg K.D."/>
            <person name="Willis B."/>
            <person name="Van Oppen M.J."/>
        </authorList>
    </citation>
    <scope>NUCLEOTIDE SEQUENCE [LARGE SCALE GENOMIC DNA]</scope>
    <source>
        <strain evidence="23">AO1-A</strain>
    </source>
</reference>
<keyword evidence="24" id="KW-1185">Reference proteome</keyword>
<proteinExistence type="inferred from homology"/>
<dbReference type="SMART" id="SM00448">
    <property type="entry name" value="REC"/>
    <property type="match status" value="1"/>
</dbReference>
<dbReference type="PANTHER" id="PTHR45339:SF1">
    <property type="entry name" value="HYBRID SIGNAL TRANSDUCTION HISTIDINE KINASE J"/>
    <property type="match status" value="1"/>
</dbReference>
<dbReference type="FunFam" id="1.10.287.130:FF:000002">
    <property type="entry name" value="Two-component osmosensing histidine kinase"/>
    <property type="match status" value="1"/>
</dbReference>
<evidence type="ECO:0000256" key="7">
    <source>
        <dbReference type="ARBA" id="ARBA00022679"/>
    </source>
</evidence>
<comment type="similarity">
    <text evidence="3">In the N-terminal section; belongs to the phytochrome family.</text>
</comment>
<dbReference type="EMBL" id="MLAW01000007">
    <property type="protein sequence ID" value="OJJ26466.1"/>
    <property type="molecule type" value="Genomic_DNA"/>
</dbReference>
<dbReference type="Pfam" id="PF00672">
    <property type="entry name" value="HAMP"/>
    <property type="match status" value="1"/>
</dbReference>
<keyword evidence="6 18" id="KW-0597">Phosphoprotein</keyword>
<keyword evidence="8 19" id="KW-0812">Transmembrane</keyword>
<evidence type="ECO:0000256" key="11">
    <source>
        <dbReference type="ARBA" id="ARBA00022840"/>
    </source>
</evidence>
<dbReference type="Proteomes" id="UP000183940">
    <property type="component" value="Unassembled WGS sequence"/>
</dbReference>
<dbReference type="Gene3D" id="3.30.450.20">
    <property type="entry name" value="PAS domain"/>
    <property type="match status" value="2"/>
</dbReference>
<evidence type="ECO:0000256" key="1">
    <source>
        <dbReference type="ARBA" id="ARBA00000085"/>
    </source>
</evidence>
<accession>A0A1L9QV07</accession>
<evidence type="ECO:0000256" key="15">
    <source>
        <dbReference type="ARBA" id="ARBA00064003"/>
    </source>
</evidence>
<dbReference type="SUPFAM" id="SSF55874">
    <property type="entry name" value="ATPase domain of HSP90 chaperone/DNA topoisomerase II/histidine kinase"/>
    <property type="match status" value="1"/>
</dbReference>
<comment type="catalytic activity">
    <reaction evidence="1">
        <text>ATP + protein L-histidine = ADP + protein N-phospho-L-histidine.</text>
        <dbReference type="EC" id="2.7.13.3"/>
    </reaction>
</comment>
<sequence>MAGKLKNPLFPESKQVPLGWVLIVPFLIQIFAAVGLTGWFSLRNGETAVEQVTTQLRNELTARIDEHLATYLQTPHLVNQINAQAIASGQLNINDEVAVRTHLWQHIQLFPQISQIGFASTDGYFRAVNHRLTPFSFEWIVSSPKPSPKINIYTLDNQGNPQSSSTQDSVMDLRQENWYQEALKNKDLIWTQQQIYPSQTPELILNASQPLYQNDSQITGVLKTSLSLVQINDFLQGLQIGRSGQTFIMNSQGDLIASSLPELSSKNPLQTSVPITAENSPHALIRLTTKQIQTEWGNIEQIQESYQLSFLFKHQRQFVQVTPIENNQGLDWLIVVIIPDSDFRGVIYENIRNTILLCFFALMVAASLGLVTARWISKPILNLIHALESISAGNLDQTLNIYQSRLPKIHELEILSRSFNQMAARFRQSYEELEIRVQLRTFELKEAKEAADAANSAKSEFLANMSHELRTPLNGILGYTQILKRSPNIPEKEEDGIDIIHQCATHLLTLINDILDLSKIEARKLEIDPSDINFNTFLDGVAEICRIRADQKGIAFHYSPDPALPHGIHADEKRIRQVLINLLGNAIKFTDTGQVSFEIKTLEKNHTKEQKIHKIRFQIQDSGIGISSEKLEAIFLPFEQVGDVSKKASGTGLGLAISQKIVAMMGSEIQVESELGQGSLFFFDLELPEVLQFSEEFTALESKEIIGFEGLESVNIMVVDAHWETPSIITNLLAPMGFTVTQANQGQEALALLPVFVPDLIITDLDMPVMDGIELIKEVRSRENWQDLPIIVSSGRVFAEDRNRSLEVGANAFLPKPLDTHRLLEQIQSCLNIEWITQPESIETTDEHLAVPIVSQSSQTLSIPDRENLAELYRLAMEGNLKKMQKKVSLIAEANPDLSPFCEQVNRLAKEFKEKELLELIETHYQSLRGDSHE</sequence>
<dbReference type="PRINTS" id="PR00344">
    <property type="entry name" value="BCTRLSENSOR"/>
</dbReference>
<dbReference type="Pfam" id="PF00512">
    <property type="entry name" value="HisKA"/>
    <property type="match status" value="1"/>
</dbReference>
<evidence type="ECO:0000256" key="6">
    <source>
        <dbReference type="ARBA" id="ARBA00022553"/>
    </source>
</evidence>
<dbReference type="GO" id="GO:0005524">
    <property type="term" value="F:ATP binding"/>
    <property type="evidence" value="ECO:0007669"/>
    <property type="project" value="UniProtKB-KW"/>
</dbReference>
<dbReference type="Gene3D" id="6.10.340.10">
    <property type="match status" value="1"/>
</dbReference>
<dbReference type="Pfam" id="PF02518">
    <property type="entry name" value="HATPase_c"/>
    <property type="match status" value="1"/>
</dbReference>
<evidence type="ECO:0000256" key="3">
    <source>
        <dbReference type="ARBA" id="ARBA00006402"/>
    </source>
</evidence>
<dbReference type="InterPro" id="IPR033479">
    <property type="entry name" value="dCache_1"/>
</dbReference>
<dbReference type="InterPro" id="IPR004358">
    <property type="entry name" value="Sig_transdc_His_kin-like_C"/>
</dbReference>
<gene>
    <name evidence="23" type="ORF">BI308_06345</name>
</gene>
<dbReference type="CDD" id="cd00082">
    <property type="entry name" value="HisKA"/>
    <property type="match status" value="1"/>
</dbReference>
<dbReference type="InterPro" id="IPR036097">
    <property type="entry name" value="HisK_dim/P_sf"/>
</dbReference>
<keyword evidence="7" id="KW-0808">Transferase</keyword>
<keyword evidence="13" id="KW-0902">Two-component regulatory system</keyword>
<dbReference type="STRING" id="1925591.BI308_06345"/>
<dbReference type="InterPro" id="IPR003594">
    <property type="entry name" value="HATPase_dom"/>
</dbReference>
<evidence type="ECO:0000256" key="12">
    <source>
        <dbReference type="ARBA" id="ARBA00022989"/>
    </source>
</evidence>
<feature type="domain" description="HAMP" evidence="22">
    <location>
        <begin position="374"/>
        <end position="431"/>
    </location>
</feature>
<dbReference type="PROSITE" id="PS50110">
    <property type="entry name" value="RESPONSE_REGULATORY"/>
    <property type="match status" value="1"/>
</dbReference>
<dbReference type="InterPro" id="IPR003661">
    <property type="entry name" value="HisK_dim/P_dom"/>
</dbReference>
<dbReference type="SUPFAM" id="SSF52172">
    <property type="entry name" value="CheY-like"/>
    <property type="match status" value="1"/>
</dbReference>
<evidence type="ECO:0000256" key="17">
    <source>
        <dbReference type="ARBA" id="ARBA00074306"/>
    </source>
</evidence>
<evidence type="ECO:0000259" key="22">
    <source>
        <dbReference type="PROSITE" id="PS50885"/>
    </source>
</evidence>
<dbReference type="SMART" id="SM00387">
    <property type="entry name" value="HATPase_c"/>
    <property type="match status" value="1"/>
</dbReference>
<dbReference type="InterPro" id="IPR003660">
    <property type="entry name" value="HAMP_dom"/>
</dbReference>
<protein>
    <recommendedName>
        <fullName evidence="17">Circadian input-output histidine kinase CikA</fullName>
        <ecNumber evidence="4">2.7.13.3</ecNumber>
    </recommendedName>
    <alternativeName>
        <fullName evidence="16">Sensory/regulatory protein RpfC</fullName>
    </alternativeName>
</protein>
<dbReference type="Gene3D" id="3.40.50.2300">
    <property type="match status" value="1"/>
</dbReference>
<dbReference type="Gene3D" id="3.30.565.10">
    <property type="entry name" value="Histidine kinase-like ATPase, C-terminal domain"/>
    <property type="match status" value="1"/>
</dbReference>
<evidence type="ECO:0000256" key="4">
    <source>
        <dbReference type="ARBA" id="ARBA00012438"/>
    </source>
</evidence>
<dbReference type="InterPro" id="IPR036890">
    <property type="entry name" value="HATPase_C_sf"/>
</dbReference>
<evidence type="ECO:0000256" key="8">
    <source>
        <dbReference type="ARBA" id="ARBA00022692"/>
    </source>
</evidence>
<dbReference type="CDD" id="cd06225">
    <property type="entry name" value="HAMP"/>
    <property type="match status" value="1"/>
</dbReference>
<dbReference type="Gene3D" id="1.10.287.130">
    <property type="match status" value="1"/>
</dbReference>
<evidence type="ECO:0000259" key="21">
    <source>
        <dbReference type="PROSITE" id="PS50110"/>
    </source>
</evidence>
<feature type="transmembrane region" description="Helical" evidence="19">
    <location>
        <begin position="354"/>
        <end position="376"/>
    </location>
</feature>
<evidence type="ECO:0000256" key="19">
    <source>
        <dbReference type="SAM" id="Phobius"/>
    </source>
</evidence>
<dbReference type="PANTHER" id="PTHR45339">
    <property type="entry name" value="HYBRID SIGNAL TRANSDUCTION HISTIDINE KINASE J"/>
    <property type="match status" value="1"/>
</dbReference>
<feature type="domain" description="Response regulatory" evidence="21">
    <location>
        <begin position="715"/>
        <end position="831"/>
    </location>
</feature>
<dbReference type="Pfam" id="PF00072">
    <property type="entry name" value="Response_reg"/>
    <property type="match status" value="1"/>
</dbReference>
<evidence type="ECO:0000256" key="9">
    <source>
        <dbReference type="ARBA" id="ARBA00022741"/>
    </source>
</evidence>
<dbReference type="SUPFAM" id="SSF47384">
    <property type="entry name" value="Homodimeric domain of signal transducing histidine kinase"/>
    <property type="match status" value="1"/>
</dbReference>
<dbReference type="CDD" id="cd12913">
    <property type="entry name" value="PDC1_MCP_like"/>
    <property type="match status" value="1"/>
</dbReference>